<name>A0A1A8GQK9_9TELE</name>
<reference evidence="1" key="1">
    <citation type="submission" date="2016-05" db="EMBL/GenBank/DDBJ databases">
        <authorList>
            <person name="Lavstsen T."/>
            <person name="Jespersen J.S."/>
        </authorList>
    </citation>
    <scope>NUCLEOTIDE SEQUENCE</scope>
    <source>
        <tissue evidence="1">Brain</tissue>
    </source>
</reference>
<protein>
    <submittedName>
        <fullName evidence="1">Uncharacterized protein</fullName>
    </submittedName>
</protein>
<organism evidence="1">
    <name type="scientific">Nothobranchius korthausae</name>
    <dbReference type="NCBI Taxonomy" id="1143690"/>
    <lineage>
        <taxon>Eukaryota</taxon>
        <taxon>Metazoa</taxon>
        <taxon>Chordata</taxon>
        <taxon>Craniata</taxon>
        <taxon>Vertebrata</taxon>
        <taxon>Euteleostomi</taxon>
        <taxon>Actinopterygii</taxon>
        <taxon>Neopterygii</taxon>
        <taxon>Teleostei</taxon>
        <taxon>Neoteleostei</taxon>
        <taxon>Acanthomorphata</taxon>
        <taxon>Ovalentaria</taxon>
        <taxon>Atherinomorphae</taxon>
        <taxon>Cyprinodontiformes</taxon>
        <taxon>Nothobranchiidae</taxon>
        <taxon>Nothobranchius</taxon>
    </lineage>
</organism>
<feature type="non-terminal residue" evidence="1">
    <location>
        <position position="1"/>
    </location>
</feature>
<accession>A0A1A8GQK9</accession>
<reference evidence="1" key="2">
    <citation type="submission" date="2016-06" db="EMBL/GenBank/DDBJ databases">
        <title>The genome of a short-lived fish provides insights into sex chromosome evolution and the genetic control of aging.</title>
        <authorList>
            <person name="Reichwald K."/>
            <person name="Felder M."/>
            <person name="Petzold A."/>
            <person name="Koch P."/>
            <person name="Groth M."/>
            <person name="Platzer M."/>
        </authorList>
    </citation>
    <scope>NUCLEOTIDE SEQUENCE</scope>
    <source>
        <tissue evidence="1">Brain</tissue>
    </source>
</reference>
<evidence type="ECO:0000313" key="1">
    <source>
        <dbReference type="EMBL" id="SBQ73286.1"/>
    </source>
</evidence>
<dbReference type="AlphaFoldDB" id="A0A1A8GQK9"/>
<proteinExistence type="predicted"/>
<feature type="non-terminal residue" evidence="1">
    <location>
        <position position="63"/>
    </location>
</feature>
<dbReference type="EMBL" id="HAEC01005209">
    <property type="protein sequence ID" value="SBQ73286.1"/>
    <property type="molecule type" value="Transcribed_RNA"/>
</dbReference>
<sequence length="63" mass="6750">LNVRTKAEFNIADHVFVCYITLDSLLKYLGKPAAGSSVQEQPCSSASLLSSGESIMLVNTCNN</sequence>
<gene>
    <name evidence="1" type="primary">Nfu_g_1_012259</name>
</gene>